<dbReference type="CDD" id="cd00093">
    <property type="entry name" value="HTH_XRE"/>
    <property type="match status" value="1"/>
</dbReference>
<evidence type="ECO:0000313" key="3">
    <source>
        <dbReference type="EMBL" id="MFD1428389.1"/>
    </source>
</evidence>
<feature type="domain" description="HTH cro/C1-type" evidence="2">
    <location>
        <begin position="12"/>
        <end position="65"/>
    </location>
</feature>
<evidence type="ECO:0000256" key="1">
    <source>
        <dbReference type="SAM" id="MobiDB-lite"/>
    </source>
</evidence>
<dbReference type="SUPFAM" id="SSF47413">
    <property type="entry name" value="lambda repressor-like DNA-binding domains"/>
    <property type="match status" value="1"/>
</dbReference>
<dbReference type="RefSeq" id="WP_380167242.1">
    <property type="nucleotide sequence ID" value="NZ_JBHTNU010000022.1"/>
</dbReference>
<dbReference type="SUPFAM" id="SSF52540">
    <property type="entry name" value="P-loop containing nucleoside triphosphate hydrolases"/>
    <property type="match status" value="1"/>
</dbReference>
<protein>
    <submittedName>
        <fullName evidence="3">Helix-turn-helix domain-containing protein</fullName>
    </submittedName>
</protein>
<dbReference type="SMART" id="SM00530">
    <property type="entry name" value="HTH_XRE"/>
    <property type="match status" value="1"/>
</dbReference>
<evidence type="ECO:0000259" key="2">
    <source>
        <dbReference type="PROSITE" id="PS50943"/>
    </source>
</evidence>
<dbReference type="InterPro" id="IPR001387">
    <property type="entry name" value="Cro/C1-type_HTH"/>
</dbReference>
<dbReference type="PROSITE" id="PS50943">
    <property type="entry name" value="HTH_CROC1"/>
    <property type="match status" value="1"/>
</dbReference>
<dbReference type="Gene3D" id="1.10.260.40">
    <property type="entry name" value="lambda repressor-like DNA-binding domains"/>
    <property type="match status" value="1"/>
</dbReference>
<comment type="caution">
    <text evidence="3">The sequence shown here is derived from an EMBL/GenBank/DDBJ whole genome shotgun (WGS) entry which is preliminary data.</text>
</comment>
<keyword evidence="4" id="KW-1185">Reference proteome</keyword>
<dbReference type="InterPro" id="IPR027417">
    <property type="entry name" value="P-loop_NTPase"/>
</dbReference>
<gene>
    <name evidence="3" type="ORF">ACFQ4Y_15915</name>
</gene>
<dbReference type="InterPro" id="IPR053163">
    <property type="entry name" value="HTH-type_regulator_Rgg"/>
</dbReference>
<dbReference type="Proteomes" id="UP001597282">
    <property type="component" value="Unassembled WGS sequence"/>
</dbReference>
<dbReference type="Pfam" id="PF01381">
    <property type="entry name" value="HTH_3"/>
    <property type="match status" value="1"/>
</dbReference>
<reference evidence="4" key="1">
    <citation type="journal article" date="2019" name="Int. J. Syst. Evol. Microbiol.">
        <title>The Global Catalogue of Microorganisms (GCM) 10K type strain sequencing project: providing services to taxonomists for standard genome sequencing and annotation.</title>
        <authorList>
            <consortium name="The Broad Institute Genomics Platform"/>
            <consortium name="The Broad Institute Genome Sequencing Center for Infectious Disease"/>
            <person name="Wu L."/>
            <person name="Ma J."/>
        </authorList>
    </citation>
    <scope>NUCLEOTIDE SEQUENCE [LARGE SCALE GENOMIC DNA]</scope>
    <source>
        <strain evidence="4">S1</strain>
    </source>
</reference>
<dbReference type="PANTHER" id="PTHR37038">
    <property type="entry name" value="TRANSCRIPTIONAL REGULATOR-RELATED"/>
    <property type="match status" value="1"/>
</dbReference>
<proteinExistence type="predicted"/>
<dbReference type="EMBL" id="JBHTNU010000022">
    <property type="protein sequence ID" value="MFD1428389.1"/>
    <property type="molecule type" value="Genomic_DNA"/>
</dbReference>
<feature type="region of interest" description="Disordered" evidence="1">
    <location>
        <begin position="94"/>
        <end position="125"/>
    </location>
</feature>
<name>A0ABW4CE58_9BACL</name>
<sequence>MGYEISEIGELIRRFRKLKGLRLEDLADENISPATISNVERGVSHVRQDKMFYLLEKLGISIKEIPCGTMHRAKGLEFRVVFLVGCHRATDPALIPTAGEGPPAAKANRSRGTLSPLRRRHHGLG</sequence>
<dbReference type="InterPro" id="IPR010982">
    <property type="entry name" value="Lambda_DNA-bd_dom_sf"/>
</dbReference>
<evidence type="ECO:0000313" key="4">
    <source>
        <dbReference type="Proteomes" id="UP001597282"/>
    </source>
</evidence>
<organism evidence="3 4">
    <name type="scientific">Kroppenstedtia sanguinis</name>
    <dbReference type="NCBI Taxonomy" id="1380684"/>
    <lineage>
        <taxon>Bacteria</taxon>
        <taxon>Bacillati</taxon>
        <taxon>Bacillota</taxon>
        <taxon>Bacilli</taxon>
        <taxon>Bacillales</taxon>
        <taxon>Thermoactinomycetaceae</taxon>
        <taxon>Kroppenstedtia</taxon>
    </lineage>
</organism>
<accession>A0ABW4CE58</accession>